<feature type="transmembrane region" description="Helical" evidence="8">
    <location>
        <begin position="268"/>
        <end position="286"/>
    </location>
</feature>
<evidence type="ECO:0000256" key="3">
    <source>
        <dbReference type="ARBA" id="ARBA00022676"/>
    </source>
</evidence>
<dbReference type="Pfam" id="PF13231">
    <property type="entry name" value="PMT_2"/>
    <property type="match status" value="1"/>
</dbReference>
<keyword evidence="5 8" id="KW-0812">Transmembrane</keyword>
<dbReference type="PANTHER" id="PTHR33908:SF11">
    <property type="entry name" value="MEMBRANE PROTEIN"/>
    <property type="match status" value="1"/>
</dbReference>
<keyword evidence="3" id="KW-0328">Glycosyltransferase</keyword>
<feature type="transmembrane region" description="Helical" evidence="8">
    <location>
        <begin position="319"/>
        <end position="338"/>
    </location>
</feature>
<dbReference type="PANTHER" id="PTHR33908">
    <property type="entry name" value="MANNOSYLTRANSFERASE YKCB-RELATED"/>
    <property type="match status" value="1"/>
</dbReference>
<dbReference type="EMBL" id="BAAANF010000004">
    <property type="protein sequence ID" value="GAA1672952.1"/>
    <property type="molecule type" value="Genomic_DNA"/>
</dbReference>
<comment type="subcellular location">
    <subcellularLocation>
        <location evidence="1">Cell membrane</location>
        <topology evidence="1">Multi-pass membrane protein</topology>
    </subcellularLocation>
</comment>
<feature type="domain" description="Glycosyltransferase RgtA/B/C/D-like" evidence="9">
    <location>
        <begin position="53"/>
        <end position="213"/>
    </location>
</feature>
<dbReference type="Proteomes" id="UP001500280">
    <property type="component" value="Unassembled WGS sequence"/>
</dbReference>
<dbReference type="RefSeq" id="WP_344147017.1">
    <property type="nucleotide sequence ID" value="NZ_BAAANF010000004.1"/>
</dbReference>
<evidence type="ECO:0000313" key="11">
    <source>
        <dbReference type="Proteomes" id="UP001500280"/>
    </source>
</evidence>
<proteinExistence type="predicted"/>
<protein>
    <submittedName>
        <fullName evidence="10">Glycosyltransferase family 39 protein</fullName>
    </submittedName>
</protein>
<dbReference type="InterPro" id="IPR050297">
    <property type="entry name" value="LipidA_mod_glycosyltrf_83"/>
</dbReference>
<keyword evidence="11" id="KW-1185">Reference proteome</keyword>
<organism evidence="10 11">
    <name type="scientific">Kribbella yunnanensis</name>
    <dbReference type="NCBI Taxonomy" id="190194"/>
    <lineage>
        <taxon>Bacteria</taxon>
        <taxon>Bacillati</taxon>
        <taxon>Actinomycetota</taxon>
        <taxon>Actinomycetes</taxon>
        <taxon>Propionibacteriales</taxon>
        <taxon>Kribbellaceae</taxon>
        <taxon>Kribbella</taxon>
    </lineage>
</organism>
<accession>A0ABN2GL62</accession>
<evidence type="ECO:0000256" key="4">
    <source>
        <dbReference type="ARBA" id="ARBA00022679"/>
    </source>
</evidence>
<feature type="transmembrane region" description="Helical" evidence="8">
    <location>
        <begin position="74"/>
        <end position="94"/>
    </location>
</feature>
<gene>
    <name evidence="10" type="ORF">GCM10009745_14790</name>
</gene>
<comment type="caution">
    <text evidence="10">The sequence shown here is derived from an EMBL/GenBank/DDBJ whole genome shotgun (WGS) entry which is preliminary data.</text>
</comment>
<evidence type="ECO:0000256" key="1">
    <source>
        <dbReference type="ARBA" id="ARBA00004651"/>
    </source>
</evidence>
<feature type="transmembrane region" description="Helical" evidence="8">
    <location>
        <begin position="106"/>
        <end position="126"/>
    </location>
</feature>
<evidence type="ECO:0000256" key="5">
    <source>
        <dbReference type="ARBA" id="ARBA00022692"/>
    </source>
</evidence>
<keyword evidence="2" id="KW-1003">Cell membrane</keyword>
<evidence type="ECO:0000256" key="7">
    <source>
        <dbReference type="ARBA" id="ARBA00023136"/>
    </source>
</evidence>
<evidence type="ECO:0000313" key="10">
    <source>
        <dbReference type="EMBL" id="GAA1672952.1"/>
    </source>
</evidence>
<evidence type="ECO:0000256" key="8">
    <source>
        <dbReference type="SAM" id="Phobius"/>
    </source>
</evidence>
<evidence type="ECO:0000256" key="6">
    <source>
        <dbReference type="ARBA" id="ARBA00022989"/>
    </source>
</evidence>
<reference evidence="10 11" key="1">
    <citation type="journal article" date="2019" name="Int. J. Syst. Evol. Microbiol.">
        <title>The Global Catalogue of Microorganisms (GCM) 10K type strain sequencing project: providing services to taxonomists for standard genome sequencing and annotation.</title>
        <authorList>
            <consortium name="The Broad Institute Genomics Platform"/>
            <consortium name="The Broad Institute Genome Sequencing Center for Infectious Disease"/>
            <person name="Wu L."/>
            <person name="Ma J."/>
        </authorList>
    </citation>
    <scope>NUCLEOTIDE SEQUENCE [LARGE SCALE GENOMIC DNA]</scope>
    <source>
        <strain evidence="10 11">JCM 14307</strain>
    </source>
</reference>
<feature type="transmembrane region" description="Helical" evidence="8">
    <location>
        <begin position="169"/>
        <end position="187"/>
    </location>
</feature>
<keyword evidence="4" id="KW-0808">Transferase</keyword>
<name>A0ABN2GL62_9ACTN</name>
<dbReference type="InterPro" id="IPR038731">
    <property type="entry name" value="RgtA/B/C-like"/>
</dbReference>
<feature type="transmembrane region" description="Helical" evidence="8">
    <location>
        <begin position="193"/>
        <end position="213"/>
    </location>
</feature>
<sequence>MIPAAPAFAARSVFAVAGALAAVLTALSGRYGYHRDELYFMVAGDHLAWGYVDQPPLTPLIARVSTELFGNTPMGLRVISTLASAATVIVVALLAREFGSNRPGQLVAAVCAAVSGFLPGVGHMVSTATYDLLAWMLIALFAVKLLRTDDRRWWLALGLTAGIALENKYLVVLPIAALLAALLIVGPRRVLRSWWLLAGIAIAGLVALPNVIWQFQHDWPQLTIAGGIAEDDGTENRIMFIPLQILQLAPLLLPVWVAGFRRLWKLQWPRAVALAYPLLCIAVLAVGGKSYYALPLLYVLLAAGAEPTLAWFTRHRALAATALAFTAVSSFIFTLPVLPTSAVDFVIPVNQEQGEQIGWQNLTTTVANAIPPAERATTTILAGNYGEAGALRRYGPAHNLPLAYSPHMSFADWEHPPATATGPVLLIQIERSPTLESNFPNCHLLTTVQNPVANEEDGTTLVRCDAPITPWPTLWPHVRRYY</sequence>
<keyword evidence="7 8" id="KW-0472">Membrane</keyword>
<keyword evidence="6 8" id="KW-1133">Transmembrane helix</keyword>
<evidence type="ECO:0000256" key="2">
    <source>
        <dbReference type="ARBA" id="ARBA00022475"/>
    </source>
</evidence>
<evidence type="ECO:0000259" key="9">
    <source>
        <dbReference type="Pfam" id="PF13231"/>
    </source>
</evidence>